<dbReference type="EMBL" id="LRGB01002529">
    <property type="protein sequence ID" value="KZS07241.1"/>
    <property type="molecule type" value="Genomic_DNA"/>
</dbReference>
<proteinExistence type="predicted"/>
<dbReference type="Proteomes" id="UP000076858">
    <property type="component" value="Unassembled WGS sequence"/>
</dbReference>
<comment type="caution">
    <text evidence="1">The sequence shown here is derived from an EMBL/GenBank/DDBJ whole genome shotgun (WGS) entry which is preliminary data.</text>
</comment>
<dbReference type="AlphaFoldDB" id="A0A164PXK9"/>
<sequence>MMRKKVHTLFRLSNVIKYKGRKRKERERLLPFSCVFLLQKGLYQTLRQRGEHTQKMTGVFQCEIKEVAAVSAIFK</sequence>
<protein>
    <submittedName>
        <fullName evidence="1">Uncharacterized protein</fullName>
    </submittedName>
</protein>
<evidence type="ECO:0000313" key="2">
    <source>
        <dbReference type="Proteomes" id="UP000076858"/>
    </source>
</evidence>
<gene>
    <name evidence="1" type="ORF">APZ42_029096</name>
</gene>
<evidence type="ECO:0000313" key="1">
    <source>
        <dbReference type="EMBL" id="KZS07241.1"/>
    </source>
</evidence>
<accession>A0A164PXK9</accession>
<organism evidence="1 2">
    <name type="scientific">Daphnia magna</name>
    <dbReference type="NCBI Taxonomy" id="35525"/>
    <lineage>
        <taxon>Eukaryota</taxon>
        <taxon>Metazoa</taxon>
        <taxon>Ecdysozoa</taxon>
        <taxon>Arthropoda</taxon>
        <taxon>Crustacea</taxon>
        <taxon>Branchiopoda</taxon>
        <taxon>Diplostraca</taxon>
        <taxon>Cladocera</taxon>
        <taxon>Anomopoda</taxon>
        <taxon>Daphniidae</taxon>
        <taxon>Daphnia</taxon>
    </lineage>
</organism>
<reference evidence="1 2" key="1">
    <citation type="submission" date="2016-03" db="EMBL/GenBank/DDBJ databases">
        <title>EvidentialGene: Evidence-directed Construction of Genes on Genomes.</title>
        <authorList>
            <person name="Gilbert D.G."/>
            <person name="Choi J.-H."/>
            <person name="Mockaitis K."/>
            <person name="Colbourne J."/>
            <person name="Pfrender M."/>
        </authorList>
    </citation>
    <scope>NUCLEOTIDE SEQUENCE [LARGE SCALE GENOMIC DNA]</scope>
    <source>
        <strain evidence="1 2">Xinb3</strain>
        <tissue evidence="1">Complete organism</tissue>
    </source>
</reference>
<keyword evidence="2" id="KW-1185">Reference proteome</keyword>
<name>A0A164PXK9_9CRUS</name>